<dbReference type="InterPro" id="IPR003488">
    <property type="entry name" value="DprA"/>
</dbReference>
<evidence type="ECO:0000259" key="2">
    <source>
        <dbReference type="Pfam" id="PF02481"/>
    </source>
</evidence>
<protein>
    <submittedName>
        <fullName evidence="4">DNA protecting protein DprA</fullName>
    </submittedName>
</protein>
<gene>
    <name evidence="4" type="primary">smf</name>
    <name evidence="4" type="ORF">ERS852502_00094</name>
</gene>
<name>A0A174Z6X7_9FIRM</name>
<dbReference type="AlphaFoldDB" id="A0A174Z6X7"/>
<dbReference type="InterPro" id="IPR057666">
    <property type="entry name" value="DrpA_SLOG"/>
</dbReference>
<dbReference type="SUPFAM" id="SSF102405">
    <property type="entry name" value="MCP/YpsA-like"/>
    <property type="match status" value="1"/>
</dbReference>
<proteinExistence type="inferred from homology"/>
<organism evidence="4 5">
    <name type="scientific">[Ruminococcus] torques</name>
    <dbReference type="NCBI Taxonomy" id="33039"/>
    <lineage>
        <taxon>Bacteria</taxon>
        <taxon>Bacillati</taxon>
        <taxon>Bacillota</taxon>
        <taxon>Clostridia</taxon>
        <taxon>Lachnospirales</taxon>
        <taxon>Lachnospiraceae</taxon>
        <taxon>Mediterraneibacter</taxon>
    </lineage>
</organism>
<dbReference type="Pfam" id="PF02481">
    <property type="entry name" value="DNA_processg_A"/>
    <property type="match status" value="1"/>
</dbReference>
<evidence type="ECO:0000259" key="3">
    <source>
        <dbReference type="Pfam" id="PF17782"/>
    </source>
</evidence>
<dbReference type="GO" id="GO:0009294">
    <property type="term" value="P:DNA-mediated transformation"/>
    <property type="evidence" value="ECO:0007669"/>
    <property type="project" value="InterPro"/>
</dbReference>
<evidence type="ECO:0000313" key="5">
    <source>
        <dbReference type="Proteomes" id="UP000078383"/>
    </source>
</evidence>
<dbReference type="Proteomes" id="UP000078383">
    <property type="component" value="Unassembled WGS sequence"/>
</dbReference>
<evidence type="ECO:0000256" key="1">
    <source>
        <dbReference type="ARBA" id="ARBA00006525"/>
    </source>
</evidence>
<dbReference type="InterPro" id="IPR036388">
    <property type="entry name" value="WH-like_DNA-bd_sf"/>
</dbReference>
<sequence>MMCEEMIFEYWFSTIRKLSARKKYLLRELIGSGKKIYYIEETEITGIEFLTEEEKEGLKKARKEKTKEQLKEEFYKMQEHGIEFIPFFSKEYPPGLAEIPDPPFALFVKGTCPGAKKKAAIVGARGCSGYGEHYTREFAEVLAAAGVDIISGMAKGIDGTGQRAALNAGGKSYAVLGSGVDVCYPRDHIGLYMDIIEHGGGILSEFPPGTPPLAMNFPMRNRIISGLSDAVLVMEARVRSGSLITADMALEQGKDVYALPGPLDSPLSAGCNHLIQQGAGILLNPKNLLEEWGIETNVLCRNTEIKNEKNKKVLESTDDLVYSCVGLYPKNVDQIAQESRVEIRKLMSILVTLELQGYIREITKNYYIRIK</sequence>
<dbReference type="Pfam" id="PF17782">
    <property type="entry name" value="WHD_DprA"/>
    <property type="match status" value="1"/>
</dbReference>
<dbReference type="InterPro" id="IPR041614">
    <property type="entry name" value="DprA_WH"/>
</dbReference>
<reference evidence="4 5" key="1">
    <citation type="submission" date="2015-09" db="EMBL/GenBank/DDBJ databases">
        <authorList>
            <consortium name="Pathogen Informatics"/>
        </authorList>
    </citation>
    <scope>NUCLEOTIDE SEQUENCE [LARGE SCALE GENOMIC DNA]</scope>
    <source>
        <strain evidence="4 5">2789STDY5834889</strain>
    </source>
</reference>
<feature type="domain" description="Smf/DprA SLOG" evidence="2">
    <location>
        <begin position="84"/>
        <end position="292"/>
    </location>
</feature>
<feature type="domain" description="DprA winged helix" evidence="3">
    <location>
        <begin position="314"/>
        <end position="360"/>
    </location>
</feature>
<dbReference type="NCBIfam" id="TIGR00732">
    <property type="entry name" value="dprA"/>
    <property type="match status" value="1"/>
</dbReference>
<evidence type="ECO:0000313" key="4">
    <source>
        <dbReference type="EMBL" id="CUQ80699.1"/>
    </source>
</evidence>
<dbReference type="PANTHER" id="PTHR43022">
    <property type="entry name" value="PROTEIN SMF"/>
    <property type="match status" value="1"/>
</dbReference>
<comment type="similarity">
    <text evidence="1">Belongs to the DprA/Smf family.</text>
</comment>
<dbReference type="Gene3D" id="3.40.50.450">
    <property type="match status" value="1"/>
</dbReference>
<dbReference type="Gene3D" id="1.10.10.10">
    <property type="entry name" value="Winged helix-like DNA-binding domain superfamily/Winged helix DNA-binding domain"/>
    <property type="match status" value="1"/>
</dbReference>
<accession>A0A174Z6X7</accession>
<dbReference type="PANTHER" id="PTHR43022:SF1">
    <property type="entry name" value="PROTEIN SMF"/>
    <property type="match status" value="1"/>
</dbReference>
<dbReference type="EMBL" id="CZBX01000001">
    <property type="protein sequence ID" value="CUQ80699.1"/>
    <property type="molecule type" value="Genomic_DNA"/>
</dbReference>